<comment type="caution">
    <text evidence="4">The sequence shown here is derived from an EMBL/GenBank/DDBJ whole genome shotgun (WGS) entry which is preliminary data.</text>
</comment>
<dbReference type="PANTHER" id="PTHR43353:SF5">
    <property type="entry name" value="SUCCINATE-SEMIALDEHYDE DEHYDROGENASE, MITOCHONDRIAL"/>
    <property type="match status" value="1"/>
</dbReference>
<dbReference type="Gene3D" id="3.40.309.10">
    <property type="entry name" value="Aldehyde Dehydrogenase, Chain A, domain 2"/>
    <property type="match status" value="1"/>
</dbReference>
<dbReference type="AlphaFoldDB" id="A0A261QWJ0"/>
<dbReference type="EMBL" id="NEVK01000007">
    <property type="protein sequence ID" value="OZI17096.1"/>
    <property type="molecule type" value="Genomic_DNA"/>
</dbReference>
<dbReference type="Proteomes" id="UP000216947">
    <property type="component" value="Unassembled WGS sequence"/>
</dbReference>
<sequence length="490" mass="51694">MSTANSATPAAITPYKALIAGRWIAGSGTLDVVNPATQAVFATVPDCTPDDARRAHDAAVEAFATWRRQTCFARSALLKAWHKAILADQERIARALSSEMGKPIAEARGEIAYAAAYVESFAEEATRIYGETFPVPGANKRAFASREPVGPVYAVTPWNFPAAMITRKVAPALAAGCTIIVKPAKQSPLTALILAELWEKVGGPAGTFQVITASNASRVSEVMFQSPAIRKLTFTGSTEIGRQLYQQAAATIKKVSLELGGHAPFLIFADADIDLAVKEVMACKFRNAGQTCVCTNRIYVQESIADAFASKLAAAVTALKVGNPADDATQIGPLVDAAALRKVSRHVDNAVQLGATVLTGGKALDGLYYAPTVLANVKPGMELMEEETFGPVAPLLTFKSEAEAIQAANDTPYGLAAYLYTNDLSRAIRVSEALEYGIVGVNDGATATAQAPFGGIKDSGIGREGGPWGLAEFLEVKYVSIAIKADCQPH</sequence>
<comment type="similarity">
    <text evidence="1">Belongs to the aldehyde dehydrogenase family.</text>
</comment>
<dbReference type="InterPro" id="IPR016163">
    <property type="entry name" value="Ald_DH_C"/>
</dbReference>
<dbReference type="PANTHER" id="PTHR43353">
    <property type="entry name" value="SUCCINATE-SEMIALDEHYDE DEHYDROGENASE, MITOCHONDRIAL"/>
    <property type="match status" value="1"/>
</dbReference>
<dbReference type="Gene3D" id="3.40.605.10">
    <property type="entry name" value="Aldehyde Dehydrogenase, Chain A, domain 1"/>
    <property type="match status" value="1"/>
</dbReference>
<organism evidence="4 5">
    <name type="scientific">Bordetella genomosp. 7</name>
    <dbReference type="NCBI Taxonomy" id="1416805"/>
    <lineage>
        <taxon>Bacteria</taxon>
        <taxon>Pseudomonadati</taxon>
        <taxon>Pseudomonadota</taxon>
        <taxon>Betaproteobacteria</taxon>
        <taxon>Burkholderiales</taxon>
        <taxon>Alcaligenaceae</taxon>
        <taxon>Bordetella</taxon>
    </lineage>
</organism>
<protein>
    <submittedName>
        <fullName evidence="4">Succinate-semialdehyde dehydrogenase (NADP(+))</fullName>
    </submittedName>
</protein>
<name>A0A261QWJ0_9BORD</name>
<dbReference type="InterPro" id="IPR016161">
    <property type="entry name" value="Ald_DH/histidinol_DH"/>
</dbReference>
<dbReference type="InterPro" id="IPR016160">
    <property type="entry name" value="Ald_DH_CS_CYS"/>
</dbReference>
<dbReference type="InterPro" id="IPR016162">
    <property type="entry name" value="Ald_DH_N"/>
</dbReference>
<evidence type="ECO:0000256" key="1">
    <source>
        <dbReference type="ARBA" id="ARBA00009986"/>
    </source>
</evidence>
<proteinExistence type="inferred from homology"/>
<dbReference type="InterPro" id="IPR050740">
    <property type="entry name" value="Aldehyde_DH_Superfamily"/>
</dbReference>
<evidence type="ECO:0000259" key="3">
    <source>
        <dbReference type="Pfam" id="PF00171"/>
    </source>
</evidence>
<dbReference type="FunFam" id="3.40.309.10:FF:000004">
    <property type="entry name" value="Succinate-semialdehyde dehydrogenase I"/>
    <property type="match status" value="1"/>
</dbReference>
<evidence type="ECO:0000313" key="5">
    <source>
        <dbReference type="Proteomes" id="UP000216947"/>
    </source>
</evidence>
<dbReference type="Pfam" id="PF00171">
    <property type="entry name" value="Aldedh"/>
    <property type="match status" value="1"/>
</dbReference>
<dbReference type="GO" id="GO:0016620">
    <property type="term" value="F:oxidoreductase activity, acting on the aldehyde or oxo group of donors, NAD or NADP as acceptor"/>
    <property type="evidence" value="ECO:0007669"/>
    <property type="project" value="InterPro"/>
</dbReference>
<dbReference type="SUPFAM" id="SSF53720">
    <property type="entry name" value="ALDH-like"/>
    <property type="match status" value="1"/>
</dbReference>
<dbReference type="FunFam" id="3.40.605.10:FF:000005">
    <property type="entry name" value="Succinate-semialdehyde dehydrogenase I"/>
    <property type="match status" value="1"/>
</dbReference>
<accession>A0A261QWJ0</accession>
<reference evidence="5" key="1">
    <citation type="submission" date="2017-05" db="EMBL/GenBank/DDBJ databases">
        <title>Complete and WGS of Bordetella genogroups.</title>
        <authorList>
            <person name="Spilker T."/>
            <person name="Lipuma J."/>
        </authorList>
    </citation>
    <scope>NUCLEOTIDE SEQUENCE [LARGE SCALE GENOMIC DNA]</scope>
    <source>
        <strain evidence="5">AU18089</strain>
    </source>
</reference>
<dbReference type="InterPro" id="IPR015590">
    <property type="entry name" value="Aldehyde_DH_dom"/>
</dbReference>
<gene>
    <name evidence="4" type="primary">gabD</name>
    <name evidence="4" type="ORF">CAL19_14710</name>
</gene>
<keyword evidence="2" id="KW-0560">Oxidoreductase</keyword>
<keyword evidence="5" id="KW-1185">Reference proteome</keyword>
<evidence type="ECO:0000256" key="2">
    <source>
        <dbReference type="ARBA" id="ARBA00023002"/>
    </source>
</evidence>
<dbReference type="CDD" id="cd07103">
    <property type="entry name" value="ALDH_F5_SSADH_GabD"/>
    <property type="match status" value="1"/>
</dbReference>
<feature type="domain" description="Aldehyde dehydrogenase" evidence="3">
    <location>
        <begin position="23"/>
        <end position="479"/>
    </location>
</feature>
<dbReference type="PROSITE" id="PS00070">
    <property type="entry name" value="ALDEHYDE_DEHYDR_CYS"/>
    <property type="match status" value="1"/>
</dbReference>
<evidence type="ECO:0000313" key="4">
    <source>
        <dbReference type="EMBL" id="OZI17096.1"/>
    </source>
</evidence>
<dbReference type="RefSeq" id="WP_094797208.1">
    <property type="nucleotide sequence ID" value="NZ_NEVK01000007.1"/>
</dbReference>